<evidence type="ECO:0000256" key="1">
    <source>
        <dbReference type="SAM" id="MobiDB-lite"/>
    </source>
</evidence>
<dbReference type="Gene3D" id="3.40.50.300">
    <property type="entry name" value="P-loop containing nucleotide triphosphate hydrolases"/>
    <property type="match status" value="1"/>
</dbReference>
<feature type="region of interest" description="Disordered" evidence="1">
    <location>
        <begin position="491"/>
        <end position="518"/>
    </location>
</feature>
<protein>
    <recommendedName>
        <fullName evidence="3">Terminase</fullName>
    </recommendedName>
</protein>
<proteinExistence type="predicted"/>
<evidence type="ECO:0008006" key="3">
    <source>
        <dbReference type="Google" id="ProtNLM"/>
    </source>
</evidence>
<dbReference type="InterPro" id="IPR027417">
    <property type="entry name" value="P-loop_NTPase"/>
</dbReference>
<dbReference type="Gene3D" id="3.30.420.240">
    <property type="match status" value="1"/>
</dbReference>
<gene>
    <name evidence="2" type="ORF">UFOVP147_26</name>
</gene>
<accession>A0A6J7W1B3</accession>
<organism evidence="2">
    <name type="scientific">uncultured Caudovirales phage</name>
    <dbReference type="NCBI Taxonomy" id="2100421"/>
    <lineage>
        <taxon>Viruses</taxon>
        <taxon>Duplodnaviria</taxon>
        <taxon>Heunggongvirae</taxon>
        <taxon>Uroviricota</taxon>
        <taxon>Caudoviricetes</taxon>
        <taxon>Peduoviridae</taxon>
        <taxon>Maltschvirus</taxon>
        <taxon>Maltschvirus maltsch</taxon>
    </lineage>
</organism>
<dbReference type="EMBL" id="LR798196">
    <property type="protein sequence ID" value="CAB5144680.1"/>
    <property type="molecule type" value="Genomic_DNA"/>
</dbReference>
<sequence length="518" mass="58399">MAKQQPIYDARGEQALMLELWDPRLADNIHEFVRFVYPWGKPGTPLEFEKGPRNWQDKILRDMAEYIKKAKDYQNVTKTVPEMYKAAIASGRGIGKSATFGWLAHWLVTTRIGGSVWVAANGEPQLKTKTFPEIAKWVSMSINAHWFEIMATKIEPAEWLKSAVLRDLKIDAEYWYIAAQLWSEENPDAFAGAHNAYGEMALFDEASGIPSPIWTVQQGVFTEKIVDRYWLAFSNPRRPSGAFFECFHKNRDDWRGVQVDSRTVDIAQDGVNAIIKEHGDDSDEARIEVYGQFPSKGQNQFIGRSEVEAAITREVIADPGSPLVMGVDVARFGEDTSVIAFRKGRDARSIPWHRYKGMSTTQLTGIVADLAGKMHVAAIFVDGNGVGGGVVDQLKALGYRVIEVQSGESATNKDKYQNKRAEMWDRMKEWVTHGCLPQLPGIVDDLCNLMYGYTLGNQIKLERKDELKKRGFASPDLADALAFTFAQPVARTDERHSRGNSQRNRTARDVDYDMFASR</sequence>
<name>A0A6J7W1B3_9CAUD</name>
<evidence type="ECO:0000313" key="2">
    <source>
        <dbReference type="EMBL" id="CAB5144680.1"/>
    </source>
</evidence>
<reference evidence="2" key="1">
    <citation type="submission" date="2020-05" db="EMBL/GenBank/DDBJ databases">
        <authorList>
            <person name="Chiriac C."/>
            <person name="Salcher M."/>
            <person name="Ghai R."/>
            <person name="Kavagutti S V."/>
        </authorList>
    </citation>
    <scope>NUCLEOTIDE SEQUENCE</scope>
</reference>